<sequence>MVLNLPANTYCLFLQNKRTFLKRFFKILRRTILFLIAFILGVWIALQTSVIQNWLVGMATKRLSKTLGTEVSIKKVSFSFFNRLNMDTMLVRDLHKDTILYAGQLKVRITDWFFLKDTAVLKYVGLEDAVVKLQRSDSNWNYQFIIDSLASPSPAKKKEGGGLALNLKKVDLKNLRLIKNDLWRGERMEARVGSLVLDADKIDLNKSIFLINDVSIDKPFFSILNLPPLRPDSLAHHNPATPDTGMYLNAGNVLVKVANLRLSNGGLNIDGNKQTPAAGFDGSHIHLSRLNGTFKHIAFVKDTLRANVDLTVRDRSGFELKKLKAAFRFTPQIMEFASLDLQTGKSRLGNYYAMKFTDFNRDFGDYITNVTMEARFHDSKVNTEDIAYFAPELKSWNRVAQLSGHFQGTVSHFNVTNLVTKVGATTTLMGNLRMKGLPDINTTRISWSNGTLLSNQHDLATFVPMLKTVTEPNLAALGTIIYRGNFNGTVRNFTTNGILSSQLGGVKTNISMQLPRRGEPSYTGNIETSRFNIGKFLNNDQLGLADFKGKITGSSFNVEKLKTKLDGNISSIEFNDYTYTNIVTNGTFQKKYFSGEVKINDPNLNFTSDVQIDLTKPQPSFNILGDLVNSNLYALHFMKENIELTGLLDVNFTGTNIDNFLGTAKFLNAEIRSPDIKLNFDSVNLTSYYLDTVKYLQLNSNDFAASISGRFTILDLPASFQVFLSHYFPSYIKQPRYTPQNQQFNISLHTNYIEPYLHIFNKHLSGFNDASLEGTVDTRKNELHITSLVPFGKYDNYSITGIDLKGVGNMDTLSLKGEISSTQIGDSLRFPNTHLNIVSKGDHSIVSIKTSADITLNDASLNADVFTLDDGVRVLFRPSSFVLNEKKWNIEKEGELIVRTHFVSAQNVKFVQGFQEIAVKTEEEDGGNTNNLVVSLKNVVLGDITSLFMKQPHLEGVTNGNIVLSDFFGQFRADATLKAEQFRLNDDSVGTVNLKAGYDSKTGKISMDAVSPNDGYNFSFAGLYNLKDSIGQPLNVDLKLNDSKIDILHQFLSDLFTDIKGKATGTLNINGNPNAPNLLGHIKLKNAGMKVNYTQVYYAIDSADIKFEEDGINFGEFKIADIYKNTGTVKGKLYEHGFKDLAFDFDLNTTKLLLLNTKLKDNQQFYGKAIGSAKLSLKGPESAARMTIIGETKDSSHIFIPNSVSKESGNADFIVFKQYGTEMAKADNNSNFNLLVDLDITANNRTQIDVILDDLAGEVIKATGHGTLKIRAGSTEPLSIRGRYYIERGNYDFNMQGLVRKPFEMLPEAGNYIEWNGDPFKANMNIDAQYTAQGVSLSDLIGTNNFTGTIKAYRGDVYVIVELRKQLLKPEITFRFDFPAGSPAKIDNDFSNYVARIEKDQNEMLKQVAFLIAFNSFSPIGQTGGSNTTNPYSLTTVGVNTLSQVLTKEVNKVFSNILYKLTGDKSLRFDLGTSLYSSSSLDLNNDGLVANSNRLDRSRINFKFGKSFFNDNVVVTFGGDLDFNLGNTSAVQNGNFQWLPDLNIEIVLSKDRKLRMIIFSKNSLDIAGSSLGRRNRQGASISYRRDFETLFGRKEKDIEFKQPPDSSVSSDK</sequence>
<gene>
    <name evidence="7" type="ORF">SAMN05444410_101274</name>
</gene>
<dbReference type="Pfam" id="PF04357">
    <property type="entry name" value="TamB"/>
    <property type="match status" value="1"/>
</dbReference>
<reference evidence="7 8" key="1">
    <citation type="submission" date="2016-10" db="EMBL/GenBank/DDBJ databases">
        <authorList>
            <person name="Varghese N."/>
            <person name="Submissions S."/>
        </authorList>
    </citation>
    <scope>NUCLEOTIDE SEQUENCE [LARGE SCALE GENOMIC DNA]</scope>
    <source>
        <strain evidence="7 8">DSM 25353</strain>
    </source>
</reference>
<keyword evidence="4 5" id="KW-0472">Membrane</keyword>
<dbReference type="EMBL" id="FNNO01000001">
    <property type="protein sequence ID" value="SDW11702.1"/>
    <property type="molecule type" value="Genomic_DNA"/>
</dbReference>
<dbReference type="PANTHER" id="PTHR36985">
    <property type="entry name" value="TRANSLOCATION AND ASSEMBLY MODULE SUBUNIT TAMB"/>
    <property type="match status" value="1"/>
</dbReference>
<name>A0A8X8I8L4_9BACT</name>
<evidence type="ECO:0000256" key="3">
    <source>
        <dbReference type="ARBA" id="ARBA00022989"/>
    </source>
</evidence>
<evidence type="ECO:0000313" key="7">
    <source>
        <dbReference type="EMBL" id="SDW11702.1"/>
    </source>
</evidence>
<evidence type="ECO:0000256" key="1">
    <source>
        <dbReference type="ARBA" id="ARBA00004167"/>
    </source>
</evidence>
<feature type="domain" description="Translocation and assembly module TamB C-terminal" evidence="6">
    <location>
        <begin position="1120"/>
        <end position="1587"/>
    </location>
</feature>
<protein>
    <recommendedName>
        <fullName evidence="6">Translocation and assembly module TamB C-terminal domain-containing protein</fullName>
    </recommendedName>
</protein>
<proteinExistence type="predicted"/>
<dbReference type="GO" id="GO:0009306">
    <property type="term" value="P:protein secretion"/>
    <property type="evidence" value="ECO:0007669"/>
    <property type="project" value="InterPro"/>
</dbReference>
<accession>A0A8X8I8L4</accession>
<dbReference type="InterPro" id="IPR007452">
    <property type="entry name" value="TamB_C"/>
</dbReference>
<feature type="transmembrane region" description="Helical" evidence="5">
    <location>
        <begin position="27"/>
        <end position="46"/>
    </location>
</feature>
<dbReference type="Proteomes" id="UP000198711">
    <property type="component" value="Unassembled WGS sequence"/>
</dbReference>
<keyword evidence="2 5" id="KW-0812">Transmembrane</keyword>
<evidence type="ECO:0000256" key="4">
    <source>
        <dbReference type="ARBA" id="ARBA00023136"/>
    </source>
</evidence>
<organism evidence="7 8">
    <name type="scientific">Hydrobacter penzbergensis</name>
    <dbReference type="NCBI Taxonomy" id="1235997"/>
    <lineage>
        <taxon>Bacteria</taxon>
        <taxon>Pseudomonadati</taxon>
        <taxon>Bacteroidota</taxon>
        <taxon>Chitinophagia</taxon>
        <taxon>Chitinophagales</taxon>
        <taxon>Chitinophagaceae</taxon>
        <taxon>Hydrobacter</taxon>
    </lineage>
</organism>
<dbReference type="PANTHER" id="PTHR36985:SF1">
    <property type="entry name" value="TRANSLOCATION AND ASSEMBLY MODULE SUBUNIT TAMB"/>
    <property type="match status" value="1"/>
</dbReference>
<evidence type="ECO:0000256" key="5">
    <source>
        <dbReference type="SAM" id="Phobius"/>
    </source>
</evidence>
<evidence type="ECO:0000259" key="6">
    <source>
        <dbReference type="Pfam" id="PF04357"/>
    </source>
</evidence>
<comment type="subcellular location">
    <subcellularLocation>
        <location evidence="1">Membrane</location>
        <topology evidence="1">Single-pass membrane protein</topology>
    </subcellularLocation>
</comment>
<keyword evidence="8" id="KW-1185">Reference proteome</keyword>
<evidence type="ECO:0000313" key="8">
    <source>
        <dbReference type="Proteomes" id="UP000198711"/>
    </source>
</evidence>
<evidence type="ECO:0000256" key="2">
    <source>
        <dbReference type="ARBA" id="ARBA00022692"/>
    </source>
</evidence>
<comment type="caution">
    <text evidence="7">The sequence shown here is derived from an EMBL/GenBank/DDBJ whole genome shotgun (WGS) entry which is preliminary data.</text>
</comment>
<keyword evidence="3 5" id="KW-1133">Transmembrane helix</keyword>
<dbReference type="GO" id="GO:0005886">
    <property type="term" value="C:plasma membrane"/>
    <property type="evidence" value="ECO:0007669"/>
    <property type="project" value="InterPro"/>
</dbReference>